<comment type="function">
    <text evidence="8">Essential cell division protein. May link together the upstream cell division proteins, which are predominantly cytoplasmic, with the downstream cell division proteins, which are predominantly periplasmic.</text>
</comment>
<evidence type="ECO:0000313" key="10">
    <source>
        <dbReference type="EMBL" id="OLP08179.1"/>
    </source>
</evidence>
<evidence type="ECO:0000256" key="2">
    <source>
        <dbReference type="ARBA" id="ARBA00022475"/>
    </source>
</evidence>
<evidence type="ECO:0000256" key="1">
    <source>
        <dbReference type="ARBA" id="ARBA00004401"/>
    </source>
</evidence>
<dbReference type="PANTHER" id="PTHR37479">
    <property type="entry name" value="CELL DIVISION PROTEIN FTSL"/>
    <property type="match status" value="1"/>
</dbReference>
<dbReference type="NCBIfam" id="TIGR02209">
    <property type="entry name" value="ftsL_broad"/>
    <property type="match status" value="1"/>
</dbReference>
<sequence length="109" mass="12090">MMRRNLVLAVGVVLSALYLVNVQYESRHLFSELDRARSLAHKLEVENERLQVEKRAQATSARIERLAKSRLQMRAANPAITAYVAYTPSATDASGLLTPANPLSVGRVK</sequence>
<dbReference type="Pfam" id="PF04999">
    <property type="entry name" value="FtsL"/>
    <property type="match status" value="1"/>
</dbReference>
<keyword evidence="7 8" id="KW-0131">Cell cycle</keyword>
<dbReference type="PANTHER" id="PTHR37479:SF1">
    <property type="entry name" value="CELL DIVISION PROTEIN FTSL"/>
    <property type="match status" value="1"/>
</dbReference>
<keyword evidence="3 8" id="KW-0132">Cell division</keyword>
<keyword evidence="8" id="KW-0997">Cell inner membrane</keyword>
<keyword evidence="11" id="KW-1185">Reference proteome</keyword>
<dbReference type="GO" id="GO:0032153">
    <property type="term" value="C:cell division site"/>
    <property type="evidence" value="ECO:0007669"/>
    <property type="project" value="UniProtKB-UniRule"/>
</dbReference>
<accession>A0A1Q8YJS5</accession>
<keyword evidence="4 8" id="KW-0812">Transmembrane</keyword>
<evidence type="ECO:0000256" key="7">
    <source>
        <dbReference type="ARBA" id="ARBA00023306"/>
    </source>
</evidence>
<dbReference type="GO" id="GO:0005886">
    <property type="term" value="C:plasma membrane"/>
    <property type="evidence" value="ECO:0007669"/>
    <property type="project" value="UniProtKB-SubCell"/>
</dbReference>
<dbReference type="GO" id="GO:0043093">
    <property type="term" value="P:FtsZ-dependent cytokinesis"/>
    <property type="evidence" value="ECO:0007669"/>
    <property type="project" value="UniProtKB-UniRule"/>
</dbReference>
<evidence type="ECO:0000313" key="11">
    <source>
        <dbReference type="Proteomes" id="UP000185911"/>
    </source>
</evidence>
<dbReference type="HAMAP" id="MF_00910">
    <property type="entry name" value="FtsL"/>
    <property type="match status" value="1"/>
</dbReference>
<evidence type="ECO:0000256" key="9">
    <source>
        <dbReference type="NCBIfam" id="TIGR02209"/>
    </source>
</evidence>
<keyword evidence="6 8" id="KW-0472">Membrane</keyword>
<keyword evidence="5 8" id="KW-1133">Transmembrane helix</keyword>
<comment type="subunit">
    <text evidence="8">Part of a complex composed of FtsB, FtsL and FtsQ.</text>
</comment>
<dbReference type="STRING" id="81479.RA876_16390"/>
<comment type="similarity">
    <text evidence="8">Belongs to the FtsL family.</text>
</comment>
<reference evidence="10 11" key="1">
    <citation type="submission" date="2017-01" db="EMBL/GenBank/DDBJ databases">
        <title>Genome sequence of Rhodoferax antarcticus ANT.BR, a psychrophilic purple nonsulfur bacterium from an Antarctic microbial mat.</title>
        <authorList>
            <person name="Baker J."/>
            <person name="Riester C."/>
            <person name="Skinner B."/>
            <person name="Newell A."/>
            <person name="Swingley W."/>
            <person name="Madigan M."/>
            <person name="Jung D."/>
            <person name="Asao M."/>
            <person name="Chen M."/>
            <person name="Loughlin P."/>
            <person name="Pan H."/>
            <person name="Lin S."/>
            <person name="Li N."/>
            <person name="Shaw J."/>
            <person name="Prado M."/>
            <person name="Sherman C."/>
            <person name="Li X."/>
            <person name="Tang J."/>
            <person name="Blankenship R."/>
            <person name="Zhao T."/>
            <person name="Touchman J."/>
            <person name="Sattley M."/>
        </authorList>
    </citation>
    <scope>NUCLEOTIDE SEQUENCE [LARGE SCALE GENOMIC DNA]</scope>
    <source>
        <strain evidence="10 11">ANT.BR</strain>
    </source>
</reference>
<evidence type="ECO:0000256" key="6">
    <source>
        <dbReference type="ARBA" id="ARBA00023136"/>
    </source>
</evidence>
<comment type="subcellular location">
    <subcellularLocation>
        <location evidence="8">Cell inner membrane</location>
        <topology evidence="8">Single-pass type II membrane protein</topology>
    </subcellularLocation>
    <subcellularLocation>
        <location evidence="1">Cell membrane</location>
        <topology evidence="1">Single-pass type II membrane protein</topology>
    </subcellularLocation>
    <text evidence="8">Localizes to the division septum where it forms a ring structure.</text>
</comment>
<comment type="caution">
    <text evidence="10">The sequence shown here is derived from an EMBL/GenBank/DDBJ whole genome shotgun (WGS) entry which is preliminary data.</text>
</comment>
<organism evidence="10 11">
    <name type="scientific">Rhodoferax antarcticus ANT.BR</name>
    <dbReference type="NCBI Taxonomy" id="1111071"/>
    <lineage>
        <taxon>Bacteria</taxon>
        <taxon>Pseudomonadati</taxon>
        <taxon>Pseudomonadota</taxon>
        <taxon>Betaproteobacteria</taxon>
        <taxon>Burkholderiales</taxon>
        <taxon>Comamonadaceae</taxon>
        <taxon>Rhodoferax</taxon>
    </lineage>
</organism>
<protein>
    <recommendedName>
        <fullName evidence="8 9">Cell division protein FtsL</fullName>
    </recommendedName>
</protein>
<evidence type="ECO:0000256" key="4">
    <source>
        <dbReference type="ARBA" id="ARBA00022692"/>
    </source>
</evidence>
<dbReference type="EMBL" id="MSYM01000005">
    <property type="protein sequence ID" value="OLP08179.1"/>
    <property type="molecule type" value="Genomic_DNA"/>
</dbReference>
<dbReference type="AlphaFoldDB" id="A0A1Q8YJS5"/>
<dbReference type="InterPro" id="IPR011922">
    <property type="entry name" value="Cell_div_FtsL"/>
</dbReference>
<evidence type="ECO:0000256" key="8">
    <source>
        <dbReference type="HAMAP-Rule" id="MF_00910"/>
    </source>
</evidence>
<proteinExistence type="inferred from homology"/>
<evidence type="ECO:0000256" key="3">
    <source>
        <dbReference type="ARBA" id="ARBA00022618"/>
    </source>
</evidence>
<gene>
    <name evidence="8" type="primary">ftsL</name>
    <name evidence="10" type="ORF">BLL52_0467</name>
</gene>
<evidence type="ECO:0000256" key="5">
    <source>
        <dbReference type="ARBA" id="ARBA00022989"/>
    </source>
</evidence>
<keyword evidence="2 8" id="KW-1003">Cell membrane</keyword>
<dbReference type="Proteomes" id="UP000185911">
    <property type="component" value="Unassembled WGS sequence"/>
</dbReference>
<name>A0A1Q8YJS5_9BURK</name>
<dbReference type="RefSeq" id="WP_075585079.1">
    <property type="nucleotide sequence ID" value="NZ_MSYM01000005.1"/>
</dbReference>